<feature type="domain" description="HTH tetR-type" evidence="4">
    <location>
        <begin position="17"/>
        <end position="77"/>
    </location>
</feature>
<gene>
    <name evidence="5" type="ORF">ACFFQV_14105</name>
</gene>
<sequence>MGESATKTDGVRAQRRERTRRELTRQARLLTMEHGLNGFTVEELCERVGVSRRTFFNYFHAKDDAVIGHRDDTLDEQALTEFVNARPSGATGISSTLMPDLVALAVASIPFDDEHLDDEPNPEMLVEREPQLLPKFMREGAELERRMTGVIEFREGLEAGDPRAAMAVQLIGTLVRASAARYFAPGSTTHFGALLVDSLDAARALFSPTPEGTE</sequence>
<protein>
    <submittedName>
        <fullName evidence="5">TetR/AcrR family transcriptional regulator</fullName>
    </submittedName>
</protein>
<keyword evidence="1 2" id="KW-0238">DNA-binding</keyword>
<feature type="region of interest" description="Disordered" evidence="3">
    <location>
        <begin position="1"/>
        <end position="20"/>
    </location>
</feature>
<dbReference type="InterPro" id="IPR001647">
    <property type="entry name" value="HTH_TetR"/>
</dbReference>
<dbReference type="Gene3D" id="1.10.357.10">
    <property type="entry name" value="Tetracycline Repressor, domain 2"/>
    <property type="match status" value="1"/>
</dbReference>
<dbReference type="EMBL" id="JBHMBL010000003">
    <property type="protein sequence ID" value="MFB9643427.1"/>
    <property type="molecule type" value="Genomic_DNA"/>
</dbReference>
<dbReference type="PROSITE" id="PS01081">
    <property type="entry name" value="HTH_TETR_1"/>
    <property type="match status" value="1"/>
</dbReference>
<dbReference type="RefSeq" id="WP_157425195.1">
    <property type="nucleotide sequence ID" value="NZ_BAAANI010000004.1"/>
</dbReference>
<dbReference type="SUPFAM" id="SSF46689">
    <property type="entry name" value="Homeodomain-like"/>
    <property type="match status" value="1"/>
</dbReference>
<comment type="caution">
    <text evidence="5">The sequence shown here is derived from an EMBL/GenBank/DDBJ whole genome shotgun (WGS) entry which is preliminary data.</text>
</comment>
<dbReference type="PROSITE" id="PS50977">
    <property type="entry name" value="HTH_TETR_2"/>
    <property type="match status" value="1"/>
</dbReference>
<evidence type="ECO:0000313" key="6">
    <source>
        <dbReference type="Proteomes" id="UP001589667"/>
    </source>
</evidence>
<evidence type="ECO:0000256" key="2">
    <source>
        <dbReference type="PROSITE-ProRule" id="PRU00335"/>
    </source>
</evidence>
<evidence type="ECO:0000256" key="1">
    <source>
        <dbReference type="ARBA" id="ARBA00023125"/>
    </source>
</evidence>
<evidence type="ECO:0000259" key="4">
    <source>
        <dbReference type="PROSITE" id="PS50977"/>
    </source>
</evidence>
<reference evidence="5 6" key="1">
    <citation type="submission" date="2024-09" db="EMBL/GenBank/DDBJ databases">
        <authorList>
            <person name="Sun Q."/>
            <person name="Mori K."/>
        </authorList>
    </citation>
    <scope>NUCLEOTIDE SEQUENCE [LARGE SCALE GENOMIC DNA]</scope>
    <source>
        <strain evidence="5 6">JCM 14321</strain>
    </source>
</reference>
<feature type="compositionally biased region" description="Basic and acidic residues" evidence="3">
    <location>
        <begin position="9"/>
        <end position="20"/>
    </location>
</feature>
<accession>A0ABV5ST91</accession>
<name>A0ABV5ST91_9MICO</name>
<organism evidence="5 6">
    <name type="scientific">Agromyces lapidis</name>
    <dbReference type="NCBI Taxonomy" id="279574"/>
    <lineage>
        <taxon>Bacteria</taxon>
        <taxon>Bacillati</taxon>
        <taxon>Actinomycetota</taxon>
        <taxon>Actinomycetes</taxon>
        <taxon>Micrococcales</taxon>
        <taxon>Microbacteriaceae</taxon>
        <taxon>Agromyces</taxon>
    </lineage>
</organism>
<feature type="DNA-binding region" description="H-T-H motif" evidence="2">
    <location>
        <begin position="40"/>
        <end position="59"/>
    </location>
</feature>
<dbReference type="InterPro" id="IPR009057">
    <property type="entry name" value="Homeodomain-like_sf"/>
</dbReference>
<dbReference type="InterPro" id="IPR023772">
    <property type="entry name" value="DNA-bd_HTH_TetR-type_CS"/>
</dbReference>
<dbReference type="Proteomes" id="UP001589667">
    <property type="component" value="Unassembled WGS sequence"/>
</dbReference>
<proteinExistence type="predicted"/>
<keyword evidence="6" id="KW-1185">Reference proteome</keyword>
<evidence type="ECO:0000256" key="3">
    <source>
        <dbReference type="SAM" id="MobiDB-lite"/>
    </source>
</evidence>
<dbReference type="Pfam" id="PF00440">
    <property type="entry name" value="TetR_N"/>
    <property type="match status" value="1"/>
</dbReference>
<evidence type="ECO:0000313" key="5">
    <source>
        <dbReference type="EMBL" id="MFB9643427.1"/>
    </source>
</evidence>